<dbReference type="GO" id="GO:0005634">
    <property type="term" value="C:nucleus"/>
    <property type="evidence" value="ECO:0007669"/>
    <property type="project" value="UniProtKB-SubCell"/>
</dbReference>
<dbReference type="NCBIfam" id="NF011465">
    <property type="entry name" value="PRK14886.1-1"/>
    <property type="match status" value="1"/>
</dbReference>
<comment type="subcellular location">
    <subcellularLocation>
        <location evidence="1">Nucleus</location>
    </subcellularLocation>
</comment>
<keyword evidence="3" id="KW-0819">tRNA processing</keyword>
<evidence type="ECO:0000256" key="3">
    <source>
        <dbReference type="ARBA" id="ARBA00022694"/>
    </source>
</evidence>
<dbReference type="GO" id="GO:0002949">
    <property type="term" value="P:tRNA threonylcarbamoyladenosine modification"/>
    <property type="evidence" value="ECO:0007669"/>
    <property type="project" value="TreeGrafter"/>
</dbReference>
<evidence type="ECO:0000313" key="6">
    <source>
        <dbReference type="EMBL" id="ETO85104.1"/>
    </source>
</evidence>
<comment type="similarity">
    <text evidence="2 5">Belongs to the CGI121/TPRKB family.</text>
</comment>
<dbReference type="PANTHER" id="PTHR15840">
    <property type="entry name" value="CGI-121 FAMILY MEMBER"/>
    <property type="match status" value="1"/>
</dbReference>
<name>A0A081B1U3_PHYNI</name>
<gene>
    <name evidence="6" type="ORF">F444_01079</name>
</gene>
<dbReference type="EMBL" id="ANJA01000193">
    <property type="protein sequence ID" value="ETO85104.1"/>
    <property type="molecule type" value="Genomic_DNA"/>
</dbReference>
<evidence type="ECO:0000256" key="2">
    <source>
        <dbReference type="ARBA" id="ARBA00005546"/>
    </source>
</evidence>
<evidence type="ECO:0000313" key="7">
    <source>
        <dbReference type="Proteomes" id="UP000028582"/>
    </source>
</evidence>
<protein>
    <recommendedName>
        <fullName evidence="8">EKC/KEOPS complex subunit CGI121</fullName>
    </recommendedName>
</protein>
<dbReference type="Proteomes" id="UP000028582">
    <property type="component" value="Unassembled WGS sequence"/>
</dbReference>
<dbReference type="GO" id="GO:0000408">
    <property type="term" value="C:EKC/KEOPS complex"/>
    <property type="evidence" value="ECO:0007669"/>
    <property type="project" value="TreeGrafter"/>
</dbReference>
<dbReference type="InterPro" id="IPR013926">
    <property type="entry name" value="CGI121/TPRKB"/>
</dbReference>
<reference evidence="6 7" key="1">
    <citation type="submission" date="2013-11" db="EMBL/GenBank/DDBJ databases">
        <title>The Genome Sequence of Phytophthora parasitica P1976.</title>
        <authorList>
            <consortium name="The Broad Institute Genomics Platform"/>
            <person name="Russ C."/>
            <person name="Tyler B."/>
            <person name="Panabieres F."/>
            <person name="Shan W."/>
            <person name="Tripathy S."/>
            <person name="Grunwald N."/>
            <person name="Machado M."/>
            <person name="Johnson C.S."/>
            <person name="Walker B."/>
            <person name="Young S."/>
            <person name="Zeng Q."/>
            <person name="Gargeya S."/>
            <person name="Fitzgerald M."/>
            <person name="Haas B."/>
            <person name="Abouelleil A."/>
            <person name="Allen A.W."/>
            <person name="Alvarado L."/>
            <person name="Arachchi H.M."/>
            <person name="Berlin A.M."/>
            <person name="Chapman S.B."/>
            <person name="Gainer-Dewar J."/>
            <person name="Goldberg J."/>
            <person name="Griggs A."/>
            <person name="Gujja S."/>
            <person name="Hansen M."/>
            <person name="Howarth C."/>
            <person name="Imamovic A."/>
            <person name="Ireland A."/>
            <person name="Larimer J."/>
            <person name="McCowan C."/>
            <person name="Murphy C."/>
            <person name="Pearson M."/>
            <person name="Poon T.W."/>
            <person name="Priest M."/>
            <person name="Roberts A."/>
            <person name="Saif S."/>
            <person name="Shea T."/>
            <person name="Sisk P."/>
            <person name="Sykes S."/>
            <person name="Wortman J."/>
            <person name="Nusbaum C."/>
            <person name="Birren B."/>
        </authorList>
    </citation>
    <scope>NUCLEOTIDE SEQUENCE [LARGE SCALE GENOMIC DNA]</scope>
    <source>
        <strain evidence="6 7">P1976</strain>
    </source>
</reference>
<dbReference type="OrthoDB" id="329139at2759"/>
<dbReference type="SUPFAM" id="SSF143870">
    <property type="entry name" value="PF0523-like"/>
    <property type="match status" value="1"/>
</dbReference>
<proteinExistence type="inferred from homology"/>
<dbReference type="Gene3D" id="3.30.2380.10">
    <property type="entry name" value="CGI121/TPRKB"/>
    <property type="match status" value="1"/>
</dbReference>
<comment type="caution">
    <text evidence="6">The sequence shown here is derived from an EMBL/GenBank/DDBJ whole genome shotgun (WGS) entry which is preliminary data.</text>
</comment>
<accession>A0A081B1U3</accession>
<dbReference type="PANTHER" id="PTHR15840:SF10">
    <property type="entry name" value="EKC_KEOPS COMPLEX SUBUNIT TPRKB"/>
    <property type="match status" value="1"/>
</dbReference>
<evidence type="ECO:0000256" key="1">
    <source>
        <dbReference type="ARBA" id="ARBA00004123"/>
    </source>
</evidence>
<evidence type="ECO:0000256" key="4">
    <source>
        <dbReference type="ARBA" id="ARBA00023242"/>
    </source>
</evidence>
<keyword evidence="4 5" id="KW-0539">Nucleus</keyword>
<dbReference type="GO" id="GO:0005829">
    <property type="term" value="C:cytosol"/>
    <property type="evidence" value="ECO:0007669"/>
    <property type="project" value="TreeGrafter"/>
</dbReference>
<dbReference type="AlphaFoldDB" id="A0A081B1U3"/>
<organism evidence="6 7">
    <name type="scientific">Phytophthora nicotianae P1976</name>
    <dbReference type="NCBI Taxonomy" id="1317066"/>
    <lineage>
        <taxon>Eukaryota</taxon>
        <taxon>Sar</taxon>
        <taxon>Stramenopiles</taxon>
        <taxon>Oomycota</taxon>
        <taxon>Peronosporomycetes</taxon>
        <taxon>Peronosporales</taxon>
        <taxon>Peronosporaceae</taxon>
        <taxon>Phytophthora</taxon>
    </lineage>
</organism>
<evidence type="ECO:0008006" key="8">
    <source>
        <dbReference type="Google" id="ProtNLM"/>
    </source>
</evidence>
<dbReference type="Pfam" id="PF08617">
    <property type="entry name" value="CGI-121"/>
    <property type="match status" value="1"/>
</dbReference>
<sequence>MVRVLETPHCQSSTMTLEKHTYALFGNRTLHVGYYTDVKNSQALRQGLLDKKFDVALINAHLIAGPFQIHAAASRALLCDASSRLTTRSLHAELVFNMSGSRNVSESFKRFGVNDDTTSLVVCVVDADDETLKEVETLVEGMQVPFEVLGTHLTDGDIKLIKKFYKISEQELKQSSLVDAATCRIATKSCSK</sequence>
<evidence type="ECO:0000256" key="5">
    <source>
        <dbReference type="RuleBase" id="RU004398"/>
    </source>
</evidence>
<dbReference type="InterPro" id="IPR036504">
    <property type="entry name" value="CGI121/TPRKB_sf"/>
</dbReference>